<protein>
    <recommendedName>
        <fullName evidence="2">Copper amine oxidase-like N-terminal domain-containing protein</fullName>
    </recommendedName>
</protein>
<evidence type="ECO:0000259" key="2">
    <source>
        <dbReference type="Pfam" id="PF07833"/>
    </source>
</evidence>
<accession>A0A089NNR5</accession>
<dbReference type="PANTHER" id="PTHR36842:SF1">
    <property type="entry name" value="PROTEIN TOLB"/>
    <property type="match status" value="1"/>
</dbReference>
<dbReference type="PANTHER" id="PTHR36842">
    <property type="entry name" value="PROTEIN TOLB HOMOLOG"/>
    <property type="match status" value="1"/>
</dbReference>
<proteinExistence type="predicted"/>
<dbReference type="eggNOG" id="ENOG502ZAGR">
    <property type="taxonomic scope" value="Bacteria"/>
</dbReference>
<dbReference type="KEGG" id="pgm:PGRAT_26135"/>
<gene>
    <name evidence="3" type="ORF">PGRAT_26135</name>
</gene>
<dbReference type="RefSeq" id="WP_025708979.1">
    <property type="nucleotide sequence ID" value="NZ_CP009287.1"/>
</dbReference>
<sequence length="475" mass="49106">MRNSKWFSAALASAILVAGGAGSIAATSSSANAAAVNTAAVKESSTTWSVNGTPVALSTINSGGYKLYSLNQVAGELGAKLIISSSGFELNDSKGLHNVLIKTGAKGYQVDGAAQQFTVAPVIYKGKAYVELTKLVTALGGELQAEDQTILSFARPEGQFDTLHWNADGSIIANKSDSETAQLIKFNAYPGDYEVFSSNSSASDFAVSADQKWGAFTDETGQLKLINLASGAISSLGTDTSVKTDLVWSADGKTIYFIQGDKQEKIAQISVETGAVKAVLEDKVENKSELRLSSDAKSAVYIVNVTGVAKNDADSTEDSLTVDFSKAGEQIYKLDLVTKDAKPAALTTALDNKLYPEILANGSVVYLSADPDGNAANTLKSIGTDGTISNIALDVEATWAAGVASGLIVSGIAADGSTSVYSIDGSGGKTVLFHTTEDVSEAAVSKDGSKLAVISDGKVLAIQNGKALQLSKSTD</sequence>
<dbReference type="Proteomes" id="UP000029500">
    <property type="component" value="Chromosome"/>
</dbReference>
<dbReference type="OrthoDB" id="2768010at2"/>
<name>A0A089NNR5_9BACL</name>
<evidence type="ECO:0000256" key="1">
    <source>
        <dbReference type="SAM" id="SignalP"/>
    </source>
</evidence>
<dbReference type="HOGENOM" id="CLU_578521_0_0_9"/>
<evidence type="ECO:0000313" key="3">
    <source>
        <dbReference type="EMBL" id="AIQ70719.1"/>
    </source>
</evidence>
<keyword evidence="4" id="KW-1185">Reference proteome</keyword>
<reference evidence="3 4" key="1">
    <citation type="submission" date="2014-08" db="EMBL/GenBank/DDBJ databases">
        <title>Comparative genomics of the Paenibacillus odorifer group.</title>
        <authorList>
            <person name="den Bakker H.C."/>
            <person name="Tsai Y.-C."/>
            <person name="Martin N."/>
            <person name="Korlach J."/>
            <person name="Wiedmann M."/>
        </authorList>
    </citation>
    <scope>NUCLEOTIDE SEQUENCE [LARGE SCALE GENOMIC DNA]</scope>
    <source>
        <strain evidence="3 4">DSM 15220</strain>
    </source>
</reference>
<evidence type="ECO:0000313" key="4">
    <source>
        <dbReference type="Proteomes" id="UP000029500"/>
    </source>
</evidence>
<dbReference type="InterPro" id="IPR012854">
    <property type="entry name" value="Cu_amine_oxidase-like_N"/>
</dbReference>
<dbReference type="Pfam" id="PF07833">
    <property type="entry name" value="Cu_amine_oxidN1"/>
    <property type="match status" value="1"/>
</dbReference>
<dbReference type="InterPro" id="IPR011042">
    <property type="entry name" value="6-blade_b-propeller_TolB-like"/>
</dbReference>
<keyword evidence="1" id="KW-0732">Signal</keyword>
<dbReference type="AlphaFoldDB" id="A0A089NNR5"/>
<dbReference type="SUPFAM" id="SSF55383">
    <property type="entry name" value="Copper amine oxidase, domain N"/>
    <property type="match status" value="1"/>
</dbReference>
<dbReference type="EMBL" id="CP009287">
    <property type="protein sequence ID" value="AIQ70719.1"/>
    <property type="molecule type" value="Genomic_DNA"/>
</dbReference>
<dbReference type="STRING" id="189425.PGRAT_26135"/>
<organism evidence="3 4">
    <name type="scientific">Paenibacillus graminis</name>
    <dbReference type="NCBI Taxonomy" id="189425"/>
    <lineage>
        <taxon>Bacteria</taxon>
        <taxon>Bacillati</taxon>
        <taxon>Bacillota</taxon>
        <taxon>Bacilli</taxon>
        <taxon>Bacillales</taxon>
        <taxon>Paenibacillaceae</taxon>
        <taxon>Paenibacillus</taxon>
    </lineage>
</organism>
<dbReference type="Gene3D" id="2.120.10.30">
    <property type="entry name" value="TolB, C-terminal domain"/>
    <property type="match status" value="1"/>
</dbReference>
<feature type="domain" description="Copper amine oxidase-like N-terminal" evidence="2">
    <location>
        <begin position="50"/>
        <end position="149"/>
    </location>
</feature>
<dbReference type="InterPro" id="IPR036582">
    <property type="entry name" value="Mao_N_sf"/>
</dbReference>
<feature type="chain" id="PRO_5001847856" description="Copper amine oxidase-like N-terminal domain-containing protein" evidence="1">
    <location>
        <begin position="34"/>
        <end position="475"/>
    </location>
</feature>
<feature type="signal peptide" evidence="1">
    <location>
        <begin position="1"/>
        <end position="33"/>
    </location>
</feature>
<dbReference type="SUPFAM" id="SSF82171">
    <property type="entry name" value="DPP6 N-terminal domain-like"/>
    <property type="match status" value="1"/>
</dbReference>